<keyword evidence="4" id="KW-1185">Reference proteome</keyword>
<protein>
    <recommendedName>
        <fullName evidence="6">GLPGLI family protein</fullName>
    </recommendedName>
</protein>
<dbReference type="EMBL" id="FNEG01000001">
    <property type="protein sequence ID" value="SDI19614.1"/>
    <property type="molecule type" value="Genomic_DNA"/>
</dbReference>
<proteinExistence type="predicted"/>
<dbReference type="OrthoDB" id="1254329at2"/>
<dbReference type="EMBL" id="UAWB01000013">
    <property type="protein sequence ID" value="SQB46657.1"/>
    <property type="molecule type" value="Genomic_DNA"/>
</dbReference>
<feature type="chain" id="PRO_5016574741" description="GLPGLI family protein" evidence="1">
    <location>
        <begin position="24"/>
        <end position="223"/>
    </location>
</feature>
<gene>
    <name evidence="3" type="ORF">NCTC13492_03733</name>
    <name evidence="2" type="ORF">SAMN05421542_0389</name>
</gene>
<organism evidence="3 5">
    <name type="scientific">Chryseobacterium jejuense</name>
    <dbReference type="NCBI Taxonomy" id="445960"/>
    <lineage>
        <taxon>Bacteria</taxon>
        <taxon>Pseudomonadati</taxon>
        <taxon>Bacteroidota</taxon>
        <taxon>Flavobacteriia</taxon>
        <taxon>Flavobacteriales</taxon>
        <taxon>Weeksellaceae</taxon>
        <taxon>Chryseobacterium group</taxon>
        <taxon>Chryseobacterium</taxon>
    </lineage>
</organism>
<evidence type="ECO:0000313" key="4">
    <source>
        <dbReference type="Proteomes" id="UP000199426"/>
    </source>
</evidence>
<dbReference type="STRING" id="445960.SAMN05421542_0389"/>
<evidence type="ECO:0000313" key="5">
    <source>
        <dbReference type="Proteomes" id="UP000251670"/>
    </source>
</evidence>
<evidence type="ECO:0000256" key="1">
    <source>
        <dbReference type="SAM" id="SignalP"/>
    </source>
</evidence>
<sequence>MKIKYTFIILFLNLMMISCQSKSEQTDLNILQEPKSVFTNKTYPLRYHNYTDEVHRRIVLQGTQIQEKWQPFKDHKLDYMDVYCNKERIIGFKGYLVETDAENNRDKVYQDLVRRISADKSYHQIELKNDDPNVVTHEWESKELILGLKYERINKSIALIAVYKSELPHFFDKVFYDEFLNVTKLRNSDSEIHLKELKVQPSANDKNFYKEKFKDLKKEYGKK</sequence>
<reference evidence="2 4" key="1">
    <citation type="submission" date="2016-10" db="EMBL/GenBank/DDBJ databases">
        <authorList>
            <person name="Varghese N."/>
            <person name="Submissions S."/>
        </authorList>
    </citation>
    <scope>NUCLEOTIDE SEQUENCE [LARGE SCALE GENOMIC DNA]</scope>
    <source>
        <strain evidence="2 4">DSM 19299</strain>
    </source>
</reference>
<accession>A0A2X2X402</accession>
<dbReference type="RefSeq" id="WP_089733033.1">
    <property type="nucleotide sequence ID" value="NZ_FNEG01000001.1"/>
</dbReference>
<evidence type="ECO:0000313" key="3">
    <source>
        <dbReference type="EMBL" id="SQB46657.1"/>
    </source>
</evidence>
<reference evidence="3 5" key="2">
    <citation type="submission" date="2018-06" db="EMBL/GenBank/DDBJ databases">
        <authorList>
            <consortium name="Pathogen Informatics"/>
            <person name="Doyle S."/>
        </authorList>
    </citation>
    <scope>NUCLEOTIDE SEQUENCE [LARGE SCALE GENOMIC DNA]</scope>
    <source>
        <strain evidence="3 5">NCTC13492</strain>
    </source>
</reference>
<dbReference type="Proteomes" id="UP000251670">
    <property type="component" value="Unassembled WGS sequence"/>
</dbReference>
<dbReference type="AlphaFoldDB" id="A0A2X2X402"/>
<evidence type="ECO:0000313" key="2">
    <source>
        <dbReference type="EMBL" id="SDI19614.1"/>
    </source>
</evidence>
<evidence type="ECO:0008006" key="6">
    <source>
        <dbReference type="Google" id="ProtNLM"/>
    </source>
</evidence>
<dbReference type="PROSITE" id="PS51257">
    <property type="entry name" value="PROKAR_LIPOPROTEIN"/>
    <property type="match status" value="1"/>
</dbReference>
<feature type="signal peptide" evidence="1">
    <location>
        <begin position="1"/>
        <end position="23"/>
    </location>
</feature>
<dbReference type="Proteomes" id="UP000199426">
    <property type="component" value="Unassembled WGS sequence"/>
</dbReference>
<keyword evidence="1" id="KW-0732">Signal</keyword>
<name>A0A2X2X402_CHRJE</name>